<dbReference type="RefSeq" id="WP_035326131.1">
    <property type="nucleotide sequence ID" value="NZ_CP015125.1"/>
</dbReference>
<name>A0A0A2GWK4_9FLAO</name>
<evidence type="ECO:0000313" key="2">
    <source>
        <dbReference type="Proteomes" id="UP000030140"/>
    </source>
</evidence>
<gene>
    <name evidence="1" type="ORF">NV36_08510</name>
</gene>
<dbReference type="Proteomes" id="UP000030140">
    <property type="component" value="Unassembled WGS sequence"/>
</dbReference>
<proteinExistence type="predicted"/>
<protein>
    <recommendedName>
        <fullName evidence="3">IPExxxVDY family protein</fullName>
    </recommendedName>
</protein>
<keyword evidence="2" id="KW-1185">Reference proteome</keyword>
<organism evidence="1 2">
    <name type="scientific">Dokdonia donghaensis DSW-1</name>
    <dbReference type="NCBI Taxonomy" id="1300343"/>
    <lineage>
        <taxon>Bacteria</taxon>
        <taxon>Pseudomonadati</taxon>
        <taxon>Bacteroidota</taxon>
        <taxon>Flavobacteriia</taxon>
        <taxon>Flavobacteriales</taxon>
        <taxon>Flavobacteriaceae</taxon>
        <taxon>Dokdonia</taxon>
    </lineage>
</organism>
<sequence length="160" mass="18597">MGMYKILLEDSIGYDFTLIAIHGSLEPYYLAYLLNKNLEVRLSRTREDLLLTQYDSTTRYPCFEFNDKQQYIDYYVFSNKSKVAINSEVSTGLFEAQQSLKTAYFIPELQQVDYFIKVIEDGNAFAKAKTLKTLNQIPQIVTAYDVDVNALKNKEHLIFE</sequence>
<evidence type="ECO:0000313" key="1">
    <source>
        <dbReference type="EMBL" id="KGO06883.1"/>
    </source>
</evidence>
<evidence type="ECO:0008006" key="3">
    <source>
        <dbReference type="Google" id="ProtNLM"/>
    </source>
</evidence>
<dbReference type="EMBL" id="JSAQ01000001">
    <property type="protein sequence ID" value="KGO06883.1"/>
    <property type="molecule type" value="Genomic_DNA"/>
</dbReference>
<dbReference type="InterPro" id="IPR047690">
    <property type="entry name" value="IPExxxVDY_fam"/>
</dbReference>
<dbReference type="NCBIfam" id="NF033205">
    <property type="entry name" value="IPExxxVDY"/>
    <property type="match status" value="1"/>
</dbReference>
<reference evidence="1 2" key="1">
    <citation type="submission" date="2014-10" db="EMBL/GenBank/DDBJ databases">
        <title>Draft genome sequence of the proteorhodopsin-containing marine bacterium Dokdonia donghaensis.</title>
        <authorList>
            <person name="Gomez-Consarnau L."/>
            <person name="Gonzalez J.M."/>
            <person name="Riedel T."/>
            <person name="Jaenicke S."/>
            <person name="Wagner-Doebler I."/>
            <person name="Fuhrman J.A."/>
        </authorList>
    </citation>
    <scope>NUCLEOTIDE SEQUENCE [LARGE SCALE GENOMIC DNA]</scope>
    <source>
        <strain evidence="1 2">DSW-1</strain>
    </source>
</reference>
<comment type="caution">
    <text evidence="1">The sequence shown here is derived from an EMBL/GenBank/DDBJ whole genome shotgun (WGS) entry which is preliminary data.</text>
</comment>
<dbReference type="KEGG" id="ddo:I597_0572"/>
<dbReference type="AlphaFoldDB" id="A0A0A2GWK4"/>
<accession>A0A0A2GWK4</accession>
<dbReference type="PATRIC" id="fig|1300343.5.peg.579"/>